<name>A0A847RVV3_9NEIS</name>
<dbReference type="EMBL" id="JABAIM010000001">
    <property type="protein sequence ID" value="NLR75310.1"/>
    <property type="molecule type" value="Genomic_DNA"/>
</dbReference>
<keyword evidence="3" id="KW-1185">Reference proteome</keyword>
<proteinExistence type="predicted"/>
<dbReference type="Proteomes" id="UP000587991">
    <property type="component" value="Unassembled WGS sequence"/>
</dbReference>
<dbReference type="GO" id="GO:0003824">
    <property type="term" value="F:catalytic activity"/>
    <property type="evidence" value="ECO:0007669"/>
    <property type="project" value="UniProtKB-ARBA"/>
</dbReference>
<feature type="region of interest" description="Disordered" evidence="1">
    <location>
        <begin position="1"/>
        <end position="26"/>
    </location>
</feature>
<accession>A0A847RVV3</accession>
<dbReference type="AlphaFoldDB" id="A0A847RVV3"/>
<reference evidence="2 3" key="1">
    <citation type="submission" date="2020-04" db="EMBL/GenBank/DDBJ databases">
        <title>Draft genome of Leeia sp. IMCC25680.</title>
        <authorList>
            <person name="Song J."/>
            <person name="Cho J.-C."/>
        </authorList>
    </citation>
    <scope>NUCLEOTIDE SEQUENCE [LARGE SCALE GENOMIC DNA]</scope>
    <source>
        <strain evidence="2 3">IMCC25680</strain>
    </source>
</reference>
<organism evidence="2 3">
    <name type="scientific">Leeia aquatica</name>
    <dbReference type="NCBI Taxonomy" id="2725557"/>
    <lineage>
        <taxon>Bacteria</taxon>
        <taxon>Pseudomonadati</taxon>
        <taxon>Pseudomonadota</taxon>
        <taxon>Betaproteobacteria</taxon>
        <taxon>Neisseriales</taxon>
        <taxon>Leeiaceae</taxon>
        <taxon>Leeia</taxon>
    </lineage>
</organism>
<gene>
    <name evidence="2" type="ORF">HF682_09085</name>
</gene>
<evidence type="ECO:0000313" key="3">
    <source>
        <dbReference type="Proteomes" id="UP000587991"/>
    </source>
</evidence>
<protein>
    <submittedName>
        <fullName evidence="2">Uncharacterized protein</fullName>
    </submittedName>
</protein>
<feature type="compositionally biased region" description="Low complexity" evidence="1">
    <location>
        <begin position="8"/>
        <end position="21"/>
    </location>
</feature>
<evidence type="ECO:0000313" key="2">
    <source>
        <dbReference type="EMBL" id="NLR75310.1"/>
    </source>
</evidence>
<comment type="caution">
    <text evidence="2">The sequence shown here is derived from an EMBL/GenBank/DDBJ whole genome shotgun (WGS) entry which is preliminary data.</text>
</comment>
<dbReference type="Pfam" id="PF13332">
    <property type="entry name" value="Fil_haemagg_2"/>
    <property type="match status" value="1"/>
</dbReference>
<sequence>MGISVGFSNSKSSSSSDSSSSTAKGSNLQAQSIVLLARDTDIRTEGAKLQAKDIDLDAARNIELAAAVNQANVHSRNSSKGSSFGFGQLTGFSFQG</sequence>
<dbReference type="InterPro" id="IPR025157">
    <property type="entry name" value="Hemagglutinin_rpt"/>
</dbReference>
<evidence type="ECO:0000256" key="1">
    <source>
        <dbReference type="SAM" id="MobiDB-lite"/>
    </source>
</evidence>